<proteinExistence type="predicted"/>
<evidence type="ECO:0000313" key="1">
    <source>
        <dbReference type="EMBL" id="KAK9849238.1"/>
    </source>
</evidence>
<gene>
    <name evidence="1" type="ORF">WJX84_001864</name>
</gene>
<comment type="caution">
    <text evidence="1">The sequence shown here is derived from an EMBL/GenBank/DDBJ whole genome shotgun (WGS) entry which is preliminary data.</text>
</comment>
<protein>
    <submittedName>
        <fullName evidence="1">Uncharacterized protein</fullName>
    </submittedName>
</protein>
<dbReference type="AlphaFoldDB" id="A0AAW1SPJ4"/>
<evidence type="ECO:0000313" key="2">
    <source>
        <dbReference type="Proteomes" id="UP001485043"/>
    </source>
</evidence>
<reference evidence="1 2" key="1">
    <citation type="journal article" date="2024" name="Nat. Commun.">
        <title>Phylogenomics reveals the evolutionary origins of lichenization in chlorophyte algae.</title>
        <authorList>
            <person name="Puginier C."/>
            <person name="Libourel C."/>
            <person name="Otte J."/>
            <person name="Skaloud P."/>
            <person name="Haon M."/>
            <person name="Grisel S."/>
            <person name="Petersen M."/>
            <person name="Berrin J.G."/>
            <person name="Delaux P.M."/>
            <person name="Dal Grande F."/>
            <person name="Keller J."/>
        </authorList>
    </citation>
    <scope>NUCLEOTIDE SEQUENCE [LARGE SCALE GENOMIC DNA]</scope>
    <source>
        <strain evidence="1 2">SAG 2523</strain>
    </source>
</reference>
<keyword evidence="2" id="KW-1185">Reference proteome</keyword>
<name>A0AAW1SPJ4_9CHLO</name>
<sequence length="91" mass="10160">MPPGPPEAARECLTRQVAVNLYQGRHSRDWAHNPSGLDLQCLGLLWPHSSRTEVTSAQAALLVLRSAWRKSCPRHHASRQVSRSILRSVAQ</sequence>
<dbReference type="Proteomes" id="UP001485043">
    <property type="component" value="Unassembled WGS sequence"/>
</dbReference>
<accession>A0AAW1SPJ4</accession>
<organism evidence="1 2">
    <name type="scientific">Apatococcus fuscideae</name>
    <dbReference type="NCBI Taxonomy" id="2026836"/>
    <lineage>
        <taxon>Eukaryota</taxon>
        <taxon>Viridiplantae</taxon>
        <taxon>Chlorophyta</taxon>
        <taxon>core chlorophytes</taxon>
        <taxon>Trebouxiophyceae</taxon>
        <taxon>Chlorellales</taxon>
        <taxon>Chlorellaceae</taxon>
        <taxon>Apatococcus</taxon>
    </lineage>
</organism>
<dbReference type="EMBL" id="JALJOV010001355">
    <property type="protein sequence ID" value="KAK9849238.1"/>
    <property type="molecule type" value="Genomic_DNA"/>
</dbReference>